<protein>
    <recommendedName>
        <fullName evidence="3">CN hydrolase domain-containing protein</fullName>
    </recommendedName>
</protein>
<dbReference type="InterPro" id="IPR036526">
    <property type="entry name" value="C-N_Hydrolase_sf"/>
</dbReference>
<accession>A0ABM7L711</accession>
<dbReference type="PROSITE" id="PS50263">
    <property type="entry name" value="CN_HYDROLASE"/>
    <property type="match status" value="1"/>
</dbReference>
<keyword evidence="1" id="KW-0378">Hydrolase</keyword>
<proteinExistence type="predicted"/>
<feature type="domain" description="CN hydrolase" evidence="3">
    <location>
        <begin position="5"/>
        <end position="206"/>
    </location>
</feature>
<organism evidence="4 5">
    <name type="scientific">Pseudomonas solani</name>
    <dbReference type="NCBI Taxonomy" id="2731552"/>
    <lineage>
        <taxon>Bacteria</taxon>
        <taxon>Pseudomonadati</taxon>
        <taxon>Pseudomonadota</taxon>
        <taxon>Gammaproteobacteria</taxon>
        <taxon>Pseudomonadales</taxon>
        <taxon>Pseudomonadaceae</taxon>
        <taxon>Pseudomonas</taxon>
    </lineage>
</organism>
<feature type="compositionally biased region" description="Low complexity" evidence="2">
    <location>
        <begin position="124"/>
        <end position="163"/>
    </location>
</feature>
<dbReference type="Gene3D" id="3.60.110.10">
    <property type="entry name" value="Carbon-nitrogen hydrolase"/>
    <property type="match status" value="1"/>
</dbReference>
<evidence type="ECO:0000259" key="3">
    <source>
        <dbReference type="PROSITE" id="PS50263"/>
    </source>
</evidence>
<dbReference type="EMBL" id="AP023081">
    <property type="protein sequence ID" value="BCD85339.1"/>
    <property type="molecule type" value="Genomic_DNA"/>
</dbReference>
<dbReference type="Pfam" id="PF00795">
    <property type="entry name" value="CN_hydrolase"/>
    <property type="match status" value="1"/>
</dbReference>
<dbReference type="PANTHER" id="PTHR43674:SF2">
    <property type="entry name" value="BETA-UREIDOPROPIONASE"/>
    <property type="match status" value="1"/>
</dbReference>
<sequence>MSRIVTVAATQMACSWDRAANIANAEKLVRQAAARGAQIILIQELFETPYFCQKPNADYLLLATATEVNAAIAHFQKVAAELQVVLPISYFELAGRARFNSIAIIDADGSNLGVYRKSHIPDGPATTRSTTSTPATPASRCGTPATRASASASAGTSGSPSAPAAWRCWVPRCCSIPPPSAASPMTPASPPATIGNACSRVTQALT</sequence>
<evidence type="ECO:0000256" key="2">
    <source>
        <dbReference type="SAM" id="MobiDB-lite"/>
    </source>
</evidence>
<gene>
    <name evidence="4" type="ORF">PSm6_17460</name>
</gene>
<dbReference type="InterPro" id="IPR003010">
    <property type="entry name" value="C-N_Hydrolase"/>
</dbReference>
<reference evidence="4" key="1">
    <citation type="submission" date="2020-05" db="EMBL/GenBank/DDBJ databases">
        <title>Complete genome sequence of Pseudomonas sp. Sm006.</title>
        <authorList>
            <person name="Takeuchi K."/>
            <person name="Someya N."/>
        </authorList>
    </citation>
    <scope>NUCLEOTIDE SEQUENCE</scope>
    <source>
        <strain evidence="4">Sm006</strain>
    </source>
</reference>
<dbReference type="SUPFAM" id="SSF56317">
    <property type="entry name" value="Carbon-nitrogen hydrolase"/>
    <property type="match status" value="1"/>
</dbReference>
<keyword evidence="5" id="KW-1185">Reference proteome</keyword>
<name>A0ABM7L711_9PSED</name>
<dbReference type="PANTHER" id="PTHR43674">
    <property type="entry name" value="NITRILASE C965.09-RELATED"/>
    <property type="match status" value="1"/>
</dbReference>
<evidence type="ECO:0000256" key="1">
    <source>
        <dbReference type="ARBA" id="ARBA00022801"/>
    </source>
</evidence>
<evidence type="ECO:0000313" key="4">
    <source>
        <dbReference type="EMBL" id="BCD85339.1"/>
    </source>
</evidence>
<feature type="region of interest" description="Disordered" evidence="2">
    <location>
        <begin position="119"/>
        <end position="163"/>
    </location>
</feature>
<dbReference type="Proteomes" id="UP001064896">
    <property type="component" value="Chromosome"/>
</dbReference>
<evidence type="ECO:0000313" key="5">
    <source>
        <dbReference type="Proteomes" id="UP001064896"/>
    </source>
</evidence>
<dbReference type="InterPro" id="IPR050345">
    <property type="entry name" value="Aliph_Amidase/BUP"/>
</dbReference>